<organism evidence="2 3">
    <name type="scientific">Jatropha curcas</name>
    <name type="common">Barbados nut</name>
    <dbReference type="NCBI Taxonomy" id="180498"/>
    <lineage>
        <taxon>Eukaryota</taxon>
        <taxon>Viridiplantae</taxon>
        <taxon>Streptophyta</taxon>
        <taxon>Embryophyta</taxon>
        <taxon>Tracheophyta</taxon>
        <taxon>Spermatophyta</taxon>
        <taxon>Magnoliopsida</taxon>
        <taxon>eudicotyledons</taxon>
        <taxon>Gunneridae</taxon>
        <taxon>Pentapetalae</taxon>
        <taxon>rosids</taxon>
        <taxon>fabids</taxon>
        <taxon>Malpighiales</taxon>
        <taxon>Euphorbiaceae</taxon>
        <taxon>Crotonoideae</taxon>
        <taxon>Jatropheae</taxon>
        <taxon>Jatropha</taxon>
    </lineage>
</organism>
<feature type="region of interest" description="Disordered" evidence="1">
    <location>
        <begin position="1"/>
        <end position="35"/>
    </location>
</feature>
<name>A0A067KIE6_JATCU</name>
<evidence type="ECO:0000313" key="2">
    <source>
        <dbReference type="EMBL" id="KDP31609.1"/>
    </source>
</evidence>
<protein>
    <submittedName>
        <fullName evidence="2">Uncharacterized protein</fullName>
    </submittedName>
</protein>
<dbReference type="EMBL" id="KK914612">
    <property type="protein sequence ID" value="KDP31609.1"/>
    <property type="molecule type" value="Genomic_DNA"/>
</dbReference>
<proteinExistence type="predicted"/>
<dbReference type="Proteomes" id="UP000027138">
    <property type="component" value="Unassembled WGS sequence"/>
</dbReference>
<gene>
    <name evidence="2" type="ORF">JCGZ_14834</name>
</gene>
<sequence>MATNPTECLNMEGQENTHGEANQQPTVASPSTTDPQVAATLTQAYSQFTTMLKCLLENPQPDGEPLPPISR</sequence>
<keyword evidence="3" id="KW-1185">Reference proteome</keyword>
<evidence type="ECO:0000313" key="3">
    <source>
        <dbReference type="Proteomes" id="UP000027138"/>
    </source>
</evidence>
<evidence type="ECO:0000256" key="1">
    <source>
        <dbReference type="SAM" id="MobiDB-lite"/>
    </source>
</evidence>
<dbReference type="AlphaFoldDB" id="A0A067KIE6"/>
<accession>A0A067KIE6</accession>
<reference evidence="2 3" key="1">
    <citation type="journal article" date="2014" name="PLoS ONE">
        <title>Global Analysis of Gene Expression Profiles in Physic Nut (Jatropha curcas L.) Seedlings Exposed to Salt Stress.</title>
        <authorList>
            <person name="Zhang L."/>
            <person name="Zhang C."/>
            <person name="Wu P."/>
            <person name="Chen Y."/>
            <person name="Li M."/>
            <person name="Jiang H."/>
            <person name="Wu G."/>
        </authorList>
    </citation>
    <scope>NUCLEOTIDE SEQUENCE [LARGE SCALE GENOMIC DNA]</scope>
    <source>
        <strain evidence="3">cv. GZQX0401</strain>
        <tissue evidence="2">Young leaves</tissue>
    </source>
</reference>